<dbReference type="Pfam" id="PF13458">
    <property type="entry name" value="Peripla_BP_6"/>
    <property type="match status" value="1"/>
</dbReference>
<dbReference type="RefSeq" id="WP_060188535.1">
    <property type="nucleotide sequence ID" value="NZ_LPJS01000026.1"/>
</dbReference>
<dbReference type="InterPro" id="IPR028082">
    <property type="entry name" value="Peripla_BP_I"/>
</dbReference>
<dbReference type="Gene3D" id="3.40.50.2300">
    <property type="match status" value="2"/>
</dbReference>
<dbReference type="PROSITE" id="PS51257">
    <property type="entry name" value="PROKAR_LIPOPROTEIN"/>
    <property type="match status" value="1"/>
</dbReference>
<comment type="caution">
    <text evidence="5">The sequence shown here is derived from an EMBL/GenBank/DDBJ whole genome shotgun (WGS) entry which is preliminary data.</text>
</comment>
<evidence type="ECO:0000256" key="1">
    <source>
        <dbReference type="ARBA" id="ARBA00010062"/>
    </source>
</evidence>
<name>A0AAW3P9X6_9BURK</name>
<evidence type="ECO:0000259" key="4">
    <source>
        <dbReference type="Pfam" id="PF13458"/>
    </source>
</evidence>
<dbReference type="PANTHER" id="PTHR30483:SF6">
    <property type="entry name" value="PERIPLASMIC BINDING PROTEIN OF ABC TRANSPORTER FOR NATURAL AMINO ACIDS"/>
    <property type="match status" value="1"/>
</dbReference>
<protein>
    <submittedName>
        <fullName evidence="5">ABC transporter substrate-binding protein</fullName>
    </submittedName>
</protein>
<evidence type="ECO:0000313" key="5">
    <source>
        <dbReference type="EMBL" id="KWF46810.1"/>
    </source>
</evidence>
<dbReference type="PANTHER" id="PTHR30483">
    <property type="entry name" value="LEUCINE-SPECIFIC-BINDING PROTEIN"/>
    <property type="match status" value="1"/>
</dbReference>
<comment type="similarity">
    <text evidence="1">Belongs to the leucine-binding protein family.</text>
</comment>
<accession>A0AAW3P9X6</accession>
<organism evidence="5 6">
    <name type="scientific">Burkholderia diffusa</name>
    <dbReference type="NCBI Taxonomy" id="488732"/>
    <lineage>
        <taxon>Bacteria</taxon>
        <taxon>Pseudomonadati</taxon>
        <taxon>Pseudomonadota</taxon>
        <taxon>Betaproteobacteria</taxon>
        <taxon>Burkholderiales</taxon>
        <taxon>Burkholderiaceae</taxon>
        <taxon>Burkholderia</taxon>
        <taxon>Burkholderia cepacia complex</taxon>
    </lineage>
</organism>
<dbReference type="EMBL" id="LPJV01000059">
    <property type="protein sequence ID" value="KWF46810.1"/>
    <property type="molecule type" value="Genomic_DNA"/>
</dbReference>
<feature type="domain" description="Leucine-binding protein" evidence="4">
    <location>
        <begin position="33"/>
        <end position="363"/>
    </location>
</feature>
<feature type="chain" id="PRO_5043419401" evidence="3">
    <location>
        <begin position="30"/>
        <end position="396"/>
    </location>
</feature>
<gene>
    <name evidence="5" type="ORF">WL88_26265</name>
</gene>
<sequence>MKKQSSQRRSLAGSVLLLAACLGSASVRADDCEVRIGATGPMTAGAASWGLALKAGTEFQAALANEAGGLQLGIRKCKIKVVSYDAQCNAAGGAAASNYFAGEKVAAVMGPVCSPELTGFRPAAKRNGQVDFTSSYLGGALGPEWPMVFHLLQGPAVWGPLIIKEAKQRFNIRSVVILGPNDQSGTDIGGQLAKMYSAQGVKVTNEYYQRGTTNFGPNAIRIMNDAPDAVELAATPTADVTLLVKQLTDAGFNGVYGALGGIGLTPVAQGAGGVEKINGYYWLELMPVDDPGARQLRADYARIMKTPAPENALLYPSSTAAEQLLRAISVAGTASDAGKIAVALRTMTPESRYFGKGGWRGKAQYGINQELAFPVGMGVIANHKLIGVKRVDIPSE</sequence>
<evidence type="ECO:0000256" key="2">
    <source>
        <dbReference type="ARBA" id="ARBA00022729"/>
    </source>
</evidence>
<proteinExistence type="inferred from homology"/>
<feature type="signal peptide" evidence="3">
    <location>
        <begin position="1"/>
        <end position="29"/>
    </location>
</feature>
<evidence type="ECO:0000256" key="3">
    <source>
        <dbReference type="SAM" id="SignalP"/>
    </source>
</evidence>
<dbReference type="InterPro" id="IPR051010">
    <property type="entry name" value="BCAA_transport"/>
</dbReference>
<dbReference type="InterPro" id="IPR028081">
    <property type="entry name" value="Leu-bd"/>
</dbReference>
<dbReference type="SUPFAM" id="SSF53822">
    <property type="entry name" value="Periplasmic binding protein-like I"/>
    <property type="match status" value="1"/>
</dbReference>
<keyword evidence="2 3" id="KW-0732">Signal</keyword>
<dbReference type="Proteomes" id="UP000063236">
    <property type="component" value="Unassembled WGS sequence"/>
</dbReference>
<reference evidence="5 6" key="1">
    <citation type="submission" date="2015-11" db="EMBL/GenBank/DDBJ databases">
        <title>Expanding the genomic diversity of Burkholderia species for the development of highly accurate diagnostics.</title>
        <authorList>
            <person name="Sahl J."/>
            <person name="Keim P."/>
            <person name="Wagner D."/>
        </authorList>
    </citation>
    <scope>NUCLEOTIDE SEQUENCE [LARGE SCALE GENOMIC DNA]</scope>
    <source>
        <strain evidence="5 6">MSMB378WGS</strain>
    </source>
</reference>
<evidence type="ECO:0000313" key="6">
    <source>
        <dbReference type="Proteomes" id="UP000063236"/>
    </source>
</evidence>
<dbReference type="AlphaFoldDB" id="A0AAW3P9X6"/>